<dbReference type="GO" id="GO:0005634">
    <property type="term" value="C:nucleus"/>
    <property type="evidence" value="ECO:0007669"/>
    <property type="project" value="UniProtKB-SubCell"/>
</dbReference>
<dbReference type="InterPro" id="IPR043472">
    <property type="entry name" value="Macro_dom-like"/>
</dbReference>
<evidence type="ECO:0000256" key="7">
    <source>
        <dbReference type="RuleBase" id="RU362114"/>
    </source>
</evidence>
<comment type="similarity">
    <text evidence="6">Belongs to the ARTD/PARP family.</text>
</comment>
<dbReference type="SUPFAM" id="SSF56399">
    <property type="entry name" value="ADP-ribosylation"/>
    <property type="match status" value="1"/>
</dbReference>
<dbReference type="SUPFAM" id="SSF52949">
    <property type="entry name" value="Macro domain-like"/>
    <property type="match status" value="2"/>
</dbReference>
<evidence type="ECO:0000259" key="8">
    <source>
        <dbReference type="PROSITE" id="PS51059"/>
    </source>
</evidence>
<dbReference type="PROSITE" id="PS51059">
    <property type="entry name" value="PARP_CATALYTIC"/>
    <property type="match status" value="1"/>
</dbReference>
<dbReference type="SMART" id="SM00506">
    <property type="entry name" value="A1pp"/>
    <property type="match status" value="1"/>
</dbReference>
<dbReference type="InterPro" id="IPR052056">
    <property type="entry name" value="Mono-ARTD/PARP"/>
</dbReference>
<dbReference type="CDD" id="cd01439">
    <property type="entry name" value="TCCD_inducible_PARP_like"/>
    <property type="match status" value="1"/>
</dbReference>
<evidence type="ECO:0000313" key="10">
    <source>
        <dbReference type="EMBL" id="GLD53861.1"/>
    </source>
</evidence>
<dbReference type="PANTHER" id="PTHR14453">
    <property type="entry name" value="PARP/ZINC FINGER CCCH TYPE DOMAIN CONTAINING PROTEIN"/>
    <property type="match status" value="1"/>
</dbReference>
<evidence type="ECO:0000256" key="1">
    <source>
        <dbReference type="ARBA" id="ARBA00004123"/>
    </source>
</evidence>
<feature type="domain" description="PARP catalytic" evidence="8">
    <location>
        <begin position="720"/>
        <end position="917"/>
    </location>
</feature>
<evidence type="ECO:0000256" key="2">
    <source>
        <dbReference type="ARBA" id="ARBA00022676"/>
    </source>
</evidence>
<evidence type="ECO:0000259" key="9">
    <source>
        <dbReference type="PROSITE" id="PS51154"/>
    </source>
</evidence>
<gene>
    <name evidence="10" type="ORF">AKAME5_000655400</name>
</gene>
<evidence type="ECO:0000256" key="6">
    <source>
        <dbReference type="ARBA" id="ARBA00024347"/>
    </source>
</evidence>
<dbReference type="GO" id="GO:1990404">
    <property type="term" value="F:NAD+-protein mono-ADP-ribosyltransferase activity"/>
    <property type="evidence" value="ECO:0007669"/>
    <property type="project" value="TreeGrafter"/>
</dbReference>
<dbReference type="Gene3D" id="3.90.228.10">
    <property type="match status" value="1"/>
</dbReference>
<dbReference type="FunFam" id="3.90.228.10:FF:000008">
    <property type="entry name" value="Poly [ADP-ribose] polymerase"/>
    <property type="match status" value="1"/>
</dbReference>
<dbReference type="Proteomes" id="UP001279410">
    <property type="component" value="Unassembled WGS sequence"/>
</dbReference>
<keyword evidence="11" id="KW-1185">Reference proteome</keyword>
<evidence type="ECO:0000256" key="5">
    <source>
        <dbReference type="ARBA" id="ARBA00023242"/>
    </source>
</evidence>
<dbReference type="EMBL" id="BRZM01000018">
    <property type="protein sequence ID" value="GLD53861.1"/>
    <property type="molecule type" value="Genomic_DNA"/>
</dbReference>
<dbReference type="GO" id="GO:0070212">
    <property type="term" value="P:protein poly-ADP-ribosylation"/>
    <property type="evidence" value="ECO:0007669"/>
    <property type="project" value="TreeGrafter"/>
</dbReference>
<dbReference type="InterPro" id="IPR012317">
    <property type="entry name" value="Poly(ADP-ribose)pol_cat_dom"/>
</dbReference>
<keyword evidence="3 7" id="KW-0808">Transferase</keyword>
<organism evidence="10 11">
    <name type="scientific">Lates japonicus</name>
    <name type="common">Japanese lates</name>
    <dbReference type="NCBI Taxonomy" id="270547"/>
    <lineage>
        <taxon>Eukaryota</taxon>
        <taxon>Metazoa</taxon>
        <taxon>Chordata</taxon>
        <taxon>Craniata</taxon>
        <taxon>Vertebrata</taxon>
        <taxon>Euteleostomi</taxon>
        <taxon>Actinopterygii</taxon>
        <taxon>Neopterygii</taxon>
        <taxon>Teleostei</taxon>
        <taxon>Neoteleostei</taxon>
        <taxon>Acanthomorphata</taxon>
        <taxon>Carangaria</taxon>
        <taxon>Carangaria incertae sedis</taxon>
        <taxon>Centropomidae</taxon>
        <taxon>Lates</taxon>
    </lineage>
</organism>
<keyword evidence="4 7" id="KW-0520">NAD</keyword>
<feature type="domain" description="Macro" evidence="9">
    <location>
        <begin position="328"/>
        <end position="509"/>
    </location>
</feature>
<evidence type="ECO:0000313" key="11">
    <source>
        <dbReference type="Proteomes" id="UP001279410"/>
    </source>
</evidence>
<dbReference type="Pfam" id="PF00644">
    <property type="entry name" value="PARP"/>
    <property type="match status" value="1"/>
</dbReference>
<dbReference type="GO" id="GO:0003714">
    <property type="term" value="F:transcription corepressor activity"/>
    <property type="evidence" value="ECO:0007669"/>
    <property type="project" value="TreeGrafter"/>
</dbReference>
<dbReference type="InterPro" id="IPR002589">
    <property type="entry name" value="Macro_dom"/>
</dbReference>
<dbReference type="Gene3D" id="3.40.220.10">
    <property type="entry name" value="Leucine Aminopeptidase, subunit E, domain 1"/>
    <property type="match status" value="2"/>
</dbReference>
<protein>
    <recommendedName>
        <fullName evidence="7">Poly [ADP-ribose] polymerase</fullName>
        <shortName evidence="7">PARP</shortName>
        <ecNumber evidence="7">2.4.2.-</ecNumber>
    </recommendedName>
</protein>
<proteinExistence type="inferred from homology"/>
<reference evidence="10" key="1">
    <citation type="submission" date="2022-08" db="EMBL/GenBank/DDBJ databases">
        <title>Genome sequencing of akame (Lates japonicus).</title>
        <authorList>
            <person name="Hashiguchi Y."/>
            <person name="Takahashi H."/>
        </authorList>
    </citation>
    <scope>NUCLEOTIDE SEQUENCE</scope>
    <source>
        <strain evidence="10">Kochi</strain>
    </source>
</reference>
<dbReference type="GO" id="GO:0003950">
    <property type="term" value="F:NAD+ poly-ADP-ribosyltransferase activity"/>
    <property type="evidence" value="ECO:0007669"/>
    <property type="project" value="UniProtKB-UniRule"/>
</dbReference>
<dbReference type="PROSITE" id="PS51154">
    <property type="entry name" value="MACRO"/>
    <property type="match status" value="2"/>
</dbReference>
<comment type="subcellular location">
    <subcellularLocation>
        <location evidence="1">Nucleus</location>
    </subcellularLocation>
</comment>
<keyword evidence="5" id="KW-0539">Nucleus</keyword>
<keyword evidence="2 7" id="KW-0328">Glycosyltransferase</keyword>
<dbReference type="GO" id="GO:0005737">
    <property type="term" value="C:cytoplasm"/>
    <property type="evidence" value="ECO:0007669"/>
    <property type="project" value="TreeGrafter"/>
</dbReference>
<comment type="caution">
    <text evidence="10">The sequence shown here is derived from an EMBL/GenBank/DDBJ whole genome shotgun (WGS) entry which is preliminary data.</text>
</comment>
<feature type="domain" description="Macro" evidence="9">
    <location>
        <begin position="122"/>
        <end position="310"/>
    </location>
</feature>
<evidence type="ECO:0000256" key="3">
    <source>
        <dbReference type="ARBA" id="ARBA00022679"/>
    </source>
</evidence>
<dbReference type="Pfam" id="PF01661">
    <property type="entry name" value="Macro"/>
    <property type="match status" value="2"/>
</dbReference>
<dbReference type="PANTHER" id="PTHR14453:SF107">
    <property type="entry name" value="POLY [ADP-RIBOSE] POLYMERASE"/>
    <property type="match status" value="1"/>
</dbReference>
<dbReference type="GO" id="GO:0010629">
    <property type="term" value="P:negative regulation of gene expression"/>
    <property type="evidence" value="ECO:0007669"/>
    <property type="project" value="TreeGrafter"/>
</dbReference>
<name>A0AAD3MHE1_LATJO</name>
<dbReference type="AlphaFoldDB" id="A0AAD3MHE1"/>
<sequence length="917" mass="101410">MDEYQYPLFFEAKEDLTDREREKIRRHFQKRRDSGGGDCGVIENIGGNIYKVCFKEKEDGPGAQRYFQTEGKVSKELVESSCNVLIREQQSAYTPDVKTKSRSISNPIPRVTPRSSFNRLHSNSVGSAVVNKASLEIKLGSLEEEQVNVLVVPMLKKQLTSTNMGSCLLRKAGNAIQSKFDSVAANCTLTPGDVLQVDGPPSLGCSKIFFIECLPWDRATGQSVQALNKGLKRCLDLCVQKGLSSVAFPVIGPGIVLKYPLREAIEVLTENIRQFGLSASRGSLSTIHVVIKPGYPNSEECYHEVYRCLSSNMNQGGQVIFRSLTSDLNNVTMTVGGGVKLQVVFGDITNETTDVIVNTTDFVNFQNDGVCKDILTVAGPEVAAELKAAKVNQGEVFATKSGSFPCEAIFHVCGERDAVLIEQLVCDIIETCDSFRYKSVAIPAICAGAGGMDPGVVASAILRGVNTATSSAPLYYLTDIRLVLIKINVFLEFKEEATQMFSTAVVNRVTVPQLSQVQQQPPRSLNADLSSLHISSTNQQSIFLFLGICRKDIDDAMAKLKDLYQAQCSSETFSKEQLEGLTQDDIKDLNQLMETEGLYMKRDWAGQGSLMVTGLKDGVNQVMQMINVAVHGSLRREVRAREEEDLYNRVAWCILGPNGNWERLPKTANHNLEKNDIAGGIMDAQGIQWSVDPQRTKAQRQVTGQTAELKRLQNLPDFTLPLNWDNMAAGEDMKMVALQPSSLEYRSVKEAFKRTVHKTVMKIERVQNVHQRRAYEARKKQISDKNAQRGGAGEKLLYHGTTQDNCDSILKTGFNRSFAGQNATAYGHGTYFAVNASYSANPTYSRPAADGSQLMFVARVLTGLYTQGQSGMKVPPPLNDQQPHDRYDSVVDKLDNPGMYVVFHDNQAYPDYLITFK</sequence>
<dbReference type="EC" id="2.4.2.-" evidence="7"/>
<evidence type="ECO:0000256" key="4">
    <source>
        <dbReference type="ARBA" id="ARBA00023027"/>
    </source>
</evidence>
<accession>A0AAD3MHE1</accession>